<dbReference type="GO" id="GO:0005886">
    <property type="term" value="C:plasma membrane"/>
    <property type="evidence" value="ECO:0007669"/>
    <property type="project" value="UniProtKB-SubCell"/>
</dbReference>
<evidence type="ECO:0000313" key="10">
    <source>
        <dbReference type="EMBL" id="BBA49051.1"/>
    </source>
</evidence>
<protein>
    <submittedName>
        <fullName evidence="10">Branched chain amino acid ABC transporter carrier protein</fullName>
    </submittedName>
</protein>
<evidence type="ECO:0000256" key="6">
    <source>
        <dbReference type="ARBA" id="ARBA00022970"/>
    </source>
</evidence>
<keyword evidence="3" id="KW-0813">Transport</keyword>
<feature type="transmembrane region" description="Helical" evidence="9">
    <location>
        <begin position="6"/>
        <end position="24"/>
    </location>
</feature>
<evidence type="ECO:0000256" key="4">
    <source>
        <dbReference type="ARBA" id="ARBA00022475"/>
    </source>
</evidence>
<dbReference type="PANTHER" id="PTHR30588:SF0">
    <property type="entry name" value="BRANCHED-CHAIN AMINO ACID PERMEASE BRNQ"/>
    <property type="match status" value="1"/>
</dbReference>
<dbReference type="Proteomes" id="UP000262177">
    <property type="component" value="Chromosome"/>
</dbReference>
<dbReference type="GO" id="GO:0015188">
    <property type="term" value="F:L-isoleucine transmembrane transporter activity"/>
    <property type="evidence" value="ECO:0007669"/>
    <property type="project" value="TreeGrafter"/>
</dbReference>
<evidence type="ECO:0000256" key="7">
    <source>
        <dbReference type="ARBA" id="ARBA00022989"/>
    </source>
</evidence>
<sequence>MGIVFVIACLNVCTGLICTCATYFHTRFATVAGRRVSYRAWQALFTVFSFVVSNAGLSMIIKVSVPVLAALYPIAIVLVTLALTHRILAAHFSRVYFWMVLLVAIVSFATCLASIVTVFGGSLPWLEAILNMLPLQQFQLGWIIPALAGLLIGVLDSAAHSSFKR</sequence>
<keyword evidence="8 9" id="KW-0472">Membrane</keyword>
<feature type="transmembrane region" description="Helical" evidence="9">
    <location>
        <begin position="36"/>
        <end position="57"/>
    </location>
</feature>
<keyword evidence="7 9" id="KW-1133">Transmembrane helix</keyword>
<proteinExistence type="inferred from homology"/>
<evidence type="ECO:0000256" key="9">
    <source>
        <dbReference type="SAM" id="Phobius"/>
    </source>
</evidence>
<comment type="similarity">
    <text evidence="2">Belongs to the branched chain amino acid transporter family.</text>
</comment>
<accession>A0A286TFB5</accession>
<evidence type="ECO:0000313" key="11">
    <source>
        <dbReference type="Proteomes" id="UP000262177"/>
    </source>
</evidence>
<evidence type="ECO:0000256" key="2">
    <source>
        <dbReference type="ARBA" id="ARBA00008540"/>
    </source>
</evidence>
<reference evidence="10 11" key="1">
    <citation type="journal article" date="2017" name="Biosci. Biotechnol. Biochem.">
        <title>Identification and characterization of a sulfoglycosidase from Bifidobacterium bifidum implicated in mucin glycan utilization.</title>
        <authorList>
            <person name="Katoh T."/>
            <person name="Maeshibu T."/>
            <person name="Kikkawa K."/>
            <person name="Gotoh A."/>
            <person name="Tomabechi Y."/>
            <person name="Nakamura M."/>
            <person name="Liao W.-H."/>
            <person name="Yamaguchi M."/>
            <person name="Ashida H."/>
            <person name="Yamamoto K."/>
            <person name="Katayama T."/>
        </authorList>
    </citation>
    <scope>NUCLEOTIDE SEQUENCE [LARGE SCALE GENOMIC DNA]</scope>
    <source>
        <strain evidence="10 11">JCM 7004</strain>
    </source>
</reference>
<feature type="transmembrane region" description="Helical" evidence="9">
    <location>
        <begin position="140"/>
        <end position="159"/>
    </location>
</feature>
<evidence type="ECO:0000256" key="1">
    <source>
        <dbReference type="ARBA" id="ARBA00004651"/>
    </source>
</evidence>
<gene>
    <name evidence="10" type="ORF">BBJK_03055</name>
</gene>
<dbReference type="GO" id="GO:0015820">
    <property type="term" value="P:L-leucine transport"/>
    <property type="evidence" value="ECO:0007669"/>
    <property type="project" value="TreeGrafter"/>
</dbReference>
<dbReference type="PANTHER" id="PTHR30588">
    <property type="entry name" value="BRANCHED-CHAIN AMINO ACID TRANSPORT SYSTEM 2 CARRIER PROTEIN"/>
    <property type="match status" value="1"/>
</dbReference>
<evidence type="ECO:0000256" key="3">
    <source>
        <dbReference type="ARBA" id="ARBA00022448"/>
    </source>
</evidence>
<dbReference type="AlphaFoldDB" id="A0A286TFB5"/>
<feature type="transmembrane region" description="Helical" evidence="9">
    <location>
        <begin position="95"/>
        <end position="120"/>
    </location>
</feature>
<keyword evidence="4" id="KW-1003">Cell membrane</keyword>
<dbReference type="GO" id="GO:0005304">
    <property type="term" value="F:L-valine transmembrane transporter activity"/>
    <property type="evidence" value="ECO:0007669"/>
    <property type="project" value="TreeGrafter"/>
</dbReference>
<evidence type="ECO:0000256" key="8">
    <source>
        <dbReference type="ARBA" id="ARBA00023136"/>
    </source>
</evidence>
<dbReference type="Pfam" id="PF05525">
    <property type="entry name" value="Branch_AA_trans"/>
    <property type="match status" value="1"/>
</dbReference>
<keyword evidence="5 9" id="KW-0812">Transmembrane</keyword>
<feature type="transmembrane region" description="Helical" evidence="9">
    <location>
        <begin position="63"/>
        <end position="83"/>
    </location>
</feature>
<name>A0A286TFB5_BIFBI</name>
<comment type="subcellular location">
    <subcellularLocation>
        <location evidence="1">Cell membrane</location>
        <topology evidence="1">Multi-pass membrane protein</topology>
    </subcellularLocation>
</comment>
<organism evidence="10 11">
    <name type="scientific">Bifidobacterium bifidum LMG 13195</name>
    <dbReference type="NCBI Taxonomy" id="1207542"/>
    <lineage>
        <taxon>Bacteria</taxon>
        <taxon>Bacillati</taxon>
        <taxon>Actinomycetota</taxon>
        <taxon>Actinomycetes</taxon>
        <taxon>Bifidobacteriales</taxon>
        <taxon>Bifidobacteriaceae</taxon>
        <taxon>Bifidobacterium</taxon>
    </lineage>
</organism>
<dbReference type="InterPro" id="IPR004685">
    <property type="entry name" value="Brnchd-chn_aa_trnsp_Livcs"/>
</dbReference>
<keyword evidence="6" id="KW-0029">Amino-acid transport</keyword>
<evidence type="ECO:0000256" key="5">
    <source>
        <dbReference type="ARBA" id="ARBA00022692"/>
    </source>
</evidence>
<dbReference type="EMBL" id="AP018131">
    <property type="protein sequence ID" value="BBA49051.1"/>
    <property type="molecule type" value="Genomic_DNA"/>
</dbReference>
<dbReference type="GO" id="GO:0015818">
    <property type="term" value="P:isoleucine transport"/>
    <property type="evidence" value="ECO:0007669"/>
    <property type="project" value="TreeGrafter"/>
</dbReference>
<dbReference type="GO" id="GO:0015190">
    <property type="term" value="F:L-leucine transmembrane transporter activity"/>
    <property type="evidence" value="ECO:0007669"/>
    <property type="project" value="TreeGrafter"/>
</dbReference>